<comment type="subcellular location">
    <subcellularLocation>
        <location evidence="1">Cell membrane</location>
        <topology evidence="1">Multi-pass membrane protein</topology>
    </subcellularLocation>
</comment>
<keyword evidence="7" id="KW-0862">Zinc</keyword>
<dbReference type="OrthoDB" id="9813689at2"/>
<feature type="binding site" evidence="7">
    <location>
        <position position="201"/>
    </location>
    <ligand>
        <name>Zn(2+)</name>
        <dbReference type="ChEBI" id="CHEBI:29105"/>
    </ligand>
</feature>
<accession>A0A1G7BIR0</accession>
<keyword evidence="7" id="KW-0479">Metal-binding</keyword>
<feature type="transmembrane region" description="Helical" evidence="8">
    <location>
        <begin position="170"/>
        <end position="190"/>
    </location>
</feature>
<keyword evidence="6 8" id="KW-0472">Membrane</keyword>
<comment type="similarity">
    <text evidence="2">Belongs to the UPF0073 (Hly-III) family.</text>
</comment>
<evidence type="ECO:0000313" key="9">
    <source>
        <dbReference type="EMBL" id="SDE26610.1"/>
    </source>
</evidence>
<feature type="transmembrane region" description="Helical" evidence="8">
    <location>
        <begin position="139"/>
        <end position="158"/>
    </location>
</feature>
<dbReference type="STRING" id="637679.GCA_001550055_03689"/>
<feature type="transmembrane region" description="Helical" evidence="8">
    <location>
        <begin position="199"/>
        <end position="219"/>
    </location>
</feature>
<name>A0A1G7BIR0_9PROT</name>
<dbReference type="GO" id="GO:0140911">
    <property type="term" value="F:pore-forming activity"/>
    <property type="evidence" value="ECO:0007669"/>
    <property type="project" value="InterPro"/>
</dbReference>
<evidence type="ECO:0000313" key="10">
    <source>
        <dbReference type="Proteomes" id="UP000183685"/>
    </source>
</evidence>
<evidence type="ECO:0000256" key="2">
    <source>
        <dbReference type="ARBA" id="ARBA00008488"/>
    </source>
</evidence>
<proteinExistence type="inferred from homology"/>
<dbReference type="NCBIfam" id="TIGR01065">
    <property type="entry name" value="hlyIII"/>
    <property type="match status" value="1"/>
</dbReference>
<dbReference type="PANTHER" id="PTHR20855">
    <property type="entry name" value="ADIPOR/PROGESTIN RECEPTOR-RELATED"/>
    <property type="match status" value="1"/>
</dbReference>
<dbReference type="GO" id="GO:0046872">
    <property type="term" value="F:metal ion binding"/>
    <property type="evidence" value="ECO:0007669"/>
    <property type="project" value="UniProtKB-KW"/>
</dbReference>
<evidence type="ECO:0000256" key="5">
    <source>
        <dbReference type="ARBA" id="ARBA00022989"/>
    </source>
</evidence>
<dbReference type="AlphaFoldDB" id="A0A1G7BIR0"/>
<feature type="transmembrane region" description="Helical" evidence="8">
    <location>
        <begin position="20"/>
        <end position="40"/>
    </location>
</feature>
<reference evidence="9 10" key="1">
    <citation type="submission" date="2016-10" db="EMBL/GenBank/DDBJ databases">
        <authorList>
            <person name="de Groot N.N."/>
        </authorList>
    </citation>
    <scope>NUCLEOTIDE SEQUENCE [LARGE SCALE GENOMIC DNA]</scope>
    <source>
        <strain evidence="9 10">CGMCC 1.9109</strain>
    </source>
</reference>
<feature type="transmembrane region" description="Helical" evidence="8">
    <location>
        <begin position="100"/>
        <end position="127"/>
    </location>
</feature>
<dbReference type="RefSeq" id="WP_068307720.1">
    <property type="nucleotide sequence ID" value="NZ_FNAK01000005.1"/>
</dbReference>
<feature type="binding site" evidence="7">
    <location>
        <position position="197"/>
    </location>
    <ligand>
        <name>Zn(2+)</name>
        <dbReference type="ChEBI" id="CHEBI:29105"/>
    </ligand>
</feature>
<keyword evidence="10" id="KW-1185">Reference proteome</keyword>
<dbReference type="InterPro" id="IPR005744">
    <property type="entry name" value="Hy-lIII"/>
</dbReference>
<evidence type="ECO:0000256" key="1">
    <source>
        <dbReference type="ARBA" id="ARBA00004651"/>
    </source>
</evidence>
<sequence>MTSVAMSRDYSLGEEVTHAISHGVAAVAAIVGLVFLVMKAAAVGGALEITAVALYAGCMIFMFTASTLYHSLFQTKARDFFKMLDHSAIYFKIAGTYTPFALVTLPISLGAWVAAGAWSAALLGTVLKARAYVKKSAKKFSPVSLGLYLAMGWAAVLMMGELSDRLPGAAIWWIIAGGLAYTLGAIFYALKKVPYTHAVWHLFVVAGAACHFIAIYLYVI</sequence>
<evidence type="ECO:0000256" key="8">
    <source>
        <dbReference type="SAM" id="Phobius"/>
    </source>
</evidence>
<dbReference type="EMBL" id="FNAK01000005">
    <property type="protein sequence ID" value="SDE26610.1"/>
    <property type="molecule type" value="Genomic_DNA"/>
</dbReference>
<dbReference type="Pfam" id="PF03006">
    <property type="entry name" value="HlyIII"/>
    <property type="match status" value="1"/>
</dbReference>
<keyword evidence="3" id="KW-1003">Cell membrane</keyword>
<gene>
    <name evidence="9" type="ORF">SAMN04488071_2524</name>
</gene>
<feature type="binding site" evidence="7">
    <location>
        <position position="70"/>
    </location>
    <ligand>
        <name>Zn(2+)</name>
        <dbReference type="ChEBI" id="CHEBI:29105"/>
    </ligand>
</feature>
<dbReference type="Proteomes" id="UP000183685">
    <property type="component" value="Unassembled WGS sequence"/>
</dbReference>
<keyword evidence="4 8" id="KW-0812">Transmembrane</keyword>
<dbReference type="GO" id="GO:0005886">
    <property type="term" value="C:plasma membrane"/>
    <property type="evidence" value="ECO:0007669"/>
    <property type="project" value="UniProtKB-SubCell"/>
</dbReference>
<feature type="transmembrane region" description="Helical" evidence="8">
    <location>
        <begin position="52"/>
        <end position="73"/>
    </location>
</feature>
<protein>
    <submittedName>
        <fullName evidence="9">Hemolysin III</fullName>
    </submittedName>
</protein>
<evidence type="ECO:0000256" key="3">
    <source>
        <dbReference type="ARBA" id="ARBA00022475"/>
    </source>
</evidence>
<evidence type="ECO:0000256" key="7">
    <source>
        <dbReference type="PIRSR" id="PIRSR604254-1"/>
    </source>
</evidence>
<organism evidence="9 10">
    <name type="scientific">Kordiimonas lacus</name>
    <dbReference type="NCBI Taxonomy" id="637679"/>
    <lineage>
        <taxon>Bacteria</taxon>
        <taxon>Pseudomonadati</taxon>
        <taxon>Pseudomonadota</taxon>
        <taxon>Alphaproteobacteria</taxon>
        <taxon>Kordiimonadales</taxon>
        <taxon>Kordiimonadaceae</taxon>
        <taxon>Kordiimonas</taxon>
    </lineage>
</organism>
<keyword evidence="5 8" id="KW-1133">Transmembrane helix</keyword>
<evidence type="ECO:0000256" key="6">
    <source>
        <dbReference type="ARBA" id="ARBA00023136"/>
    </source>
</evidence>
<dbReference type="InterPro" id="IPR004254">
    <property type="entry name" value="AdipoR/HlyIII-related"/>
</dbReference>
<dbReference type="PANTHER" id="PTHR20855:SF3">
    <property type="entry name" value="LD03007P"/>
    <property type="match status" value="1"/>
</dbReference>
<evidence type="ECO:0000256" key="4">
    <source>
        <dbReference type="ARBA" id="ARBA00022692"/>
    </source>
</evidence>